<evidence type="ECO:0008006" key="2">
    <source>
        <dbReference type="Google" id="ProtNLM"/>
    </source>
</evidence>
<dbReference type="SUPFAM" id="SSF53795">
    <property type="entry name" value="PEP carboxykinase-like"/>
    <property type="match status" value="1"/>
</dbReference>
<reference evidence="1" key="1">
    <citation type="submission" date="2016-10" db="EMBL/GenBank/DDBJ databases">
        <title>Sequence of Gallionella enrichment culture.</title>
        <authorList>
            <person name="Poehlein A."/>
            <person name="Muehling M."/>
            <person name="Daniel R."/>
        </authorList>
    </citation>
    <scope>NUCLEOTIDE SEQUENCE</scope>
</reference>
<name>A0A1J5SFE5_9ZZZZ</name>
<protein>
    <recommendedName>
        <fullName evidence="2">HprK-related kinase A</fullName>
    </recommendedName>
</protein>
<sequence length="304" mass="33443">MIAADLSLPELLGLLAGPGLNLRTGQFVNRIFSGLRSVGEGLHLLYADYPLSEVDGFTDFHVHVERPRNFRRWFRPQVLFRFDAEVPFKPLPLLHAFPMLEWGLNWCVSSHCHQYLAIHAAVVEKDGHALILPAPPGSGKSTLCAGLVARGWRLLSDELTLIDPASGQLVPLPRPIGLKNASIEVIRRFAPGAVIGRSSFDTMKGTVAHMQAPRESVLRDQETARPGWIVFPRFSAGSPARLQPWPKARAFMRLADNAFNYSLHGAAGFEALARVVDQSLCFEFSYGDLEDACALFAELPPPGA</sequence>
<accession>A0A1J5SFE5</accession>
<comment type="caution">
    <text evidence="1">The sequence shown here is derived from an EMBL/GenBank/DDBJ whole genome shotgun (WGS) entry which is preliminary data.</text>
</comment>
<dbReference type="EMBL" id="MLJW01000039">
    <property type="protein sequence ID" value="OIR07161.1"/>
    <property type="molecule type" value="Genomic_DNA"/>
</dbReference>
<dbReference type="InterPro" id="IPR027417">
    <property type="entry name" value="P-loop_NTPase"/>
</dbReference>
<evidence type="ECO:0000313" key="1">
    <source>
        <dbReference type="EMBL" id="OIR07161.1"/>
    </source>
</evidence>
<dbReference type="NCBIfam" id="TIGR04352">
    <property type="entry name" value="HprK_rel_A"/>
    <property type="match status" value="1"/>
</dbReference>
<organism evidence="1">
    <name type="scientific">mine drainage metagenome</name>
    <dbReference type="NCBI Taxonomy" id="410659"/>
    <lineage>
        <taxon>unclassified sequences</taxon>
        <taxon>metagenomes</taxon>
        <taxon>ecological metagenomes</taxon>
    </lineage>
</organism>
<gene>
    <name evidence="1" type="ORF">GALL_107500</name>
</gene>
<dbReference type="Gene3D" id="3.40.50.300">
    <property type="entry name" value="P-loop containing nucleotide triphosphate hydrolases"/>
    <property type="match status" value="1"/>
</dbReference>
<dbReference type="AlphaFoldDB" id="A0A1J5SFE5"/>
<proteinExistence type="predicted"/>
<dbReference type="InterPro" id="IPR027600">
    <property type="entry name" value="HprK-rel_A"/>
</dbReference>